<keyword evidence="2" id="KW-1015">Disulfide bond</keyword>
<feature type="domain" description="Ig-like" evidence="3">
    <location>
        <begin position="80"/>
        <end position="157"/>
    </location>
</feature>
<dbReference type="GO" id="GO:0007166">
    <property type="term" value="P:cell surface receptor signaling pathway"/>
    <property type="evidence" value="ECO:0007669"/>
    <property type="project" value="TreeGrafter"/>
</dbReference>
<dbReference type="EMBL" id="BMAT01006938">
    <property type="protein sequence ID" value="GFS22644.1"/>
    <property type="molecule type" value="Genomic_DNA"/>
</dbReference>
<dbReference type="GO" id="GO:0004888">
    <property type="term" value="F:transmembrane signaling receptor activity"/>
    <property type="evidence" value="ECO:0007669"/>
    <property type="project" value="TreeGrafter"/>
</dbReference>
<reference evidence="4 5" key="1">
    <citation type="journal article" date="2021" name="Elife">
        <title>Chloroplast acquisition without the gene transfer in kleptoplastic sea slugs, Plakobranchus ocellatus.</title>
        <authorList>
            <person name="Maeda T."/>
            <person name="Takahashi S."/>
            <person name="Yoshida T."/>
            <person name="Shimamura S."/>
            <person name="Takaki Y."/>
            <person name="Nagai Y."/>
            <person name="Toyoda A."/>
            <person name="Suzuki Y."/>
            <person name="Arimoto A."/>
            <person name="Ishii H."/>
            <person name="Satoh N."/>
            <person name="Nishiyama T."/>
            <person name="Hasebe M."/>
            <person name="Maruyama T."/>
            <person name="Minagawa J."/>
            <person name="Obokata J."/>
            <person name="Shigenobu S."/>
        </authorList>
    </citation>
    <scope>NUCLEOTIDE SEQUENCE [LARGE SCALE GENOMIC DNA]</scope>
</reference>
<keyword evidence="1" id="KW-0732">Signal</keyword>
<dbReference type="Gene3D" id="2.60.40.10">
    <property type="entry name" value="Immunoglobulins"/>
    <property type="match status" value="2"/>
</dbReference>
<accession>A0AAV4JKL8</accession>
<dbReference type="AlphaFoldDB" id="A0AAV4JKL8"/>
<dbReference type="InterPro" id="IPR007110">
    <property type="entry name" value="Ig-like_dom"/>
</dbReference>
<evidence type="ECO:0000313" key="5">
    <source>
        <dbReference type="Proteomes" id="UP000762676"/>
    </source>
</evidence>
<dbReference type="PANTHER" id="PTHR11481:SF60">
    <property type="entry name" value="IG-LIKE DOMAIN-CONTAINING PROTEIN"/>
    <property type="match status" value="1"/>
</dbReference>
<dbReference type="PROSITE" id="PS50835">
    <property type="entry name" value="IG_LIKE"/>
    <property type="match status" value="4"/>
</dbReference>
<dbReference type="Pfam" id="PF13895">
    <property type="entry name" value="Ig_2"/>
    <property type="match status" value="1"/>
</dbReference>
<feature type="domain" description="Ig-like" evidence="3">
    <location>
        <begin position="253"/>
        <end position="348"/>
    </location>
</feature>
<protein>
    <submittedName>
        <fullName evidence="4">Hemicentin-1-like isoform X2</fullName>
    </submittedName>
</protein>
<evidence type="ECO:0000256" key="2">
    <source>
        <dbReference type="ARBA" id="ARBA00023157"/>
    </source>
</evidence>
<dbReference type="PANTHER" id="PTHR11481">
    <property type="entry name" value="IMMUNOGLOBULIN FC RECEPTOR"/>
    <property type="match status" value="1"/>
</dbReference>
<dbReference type="GO" id="GO:0009897">
    <property type="term" value="C:external side of plasma membrane"/>
    <property type="evidence" value="ECO:0007669"/>
    <property type="project" value="TreeGrafter"/>
</dbReference>
<dbReference type="SMART" id="SM00409">
    <property type="entry name" value="IG"/>
    <property type="match status" value="3"/>
</dbReference>
<evidence type="ECO:0000256" key="1">
    <source>
        <dbReference type="ARBA" id="ARBA00022729"/>
    </source>
</evidence>
<evidence type="ECO:0000313" key="4">
    <source>
        <dbReference type="EMBL" id="GFS22644.1"/>
    </source>
</evidence>
<proteinExistence type="predicted"/>
<evidence type="ECO:0000259" key="3">
    <source>
        <dbReference type="PROSITE" id="PS50835"/>
    </source>
</evidence>
<feature type="domain" description="Ig-like" evidence="3">
    <location>
        <begin position="444"/>
        <end position="527"/>
    </location>
</feature>
<dbReference type="SUPFAM" id="SSF48726">
    <property type="entry name" value="Immunoglobulin"/>
    <property type="match status" value="2"/>
</dbReference>
<dbReference type="InterPro" id="IPR003599">
    <property type="entry name" value="Ig_sub"/>
</dbReference>
<dbReference type="InterPro" id="IPR050488">
    <property type="entry name" value="Ig_Fc_receptor"/>
</dbReference>
<organism evidence="4 5">
    <name type="scientific">Elysia marginata</name>
    <dbReference type="NCBI Taxonomy" id="1093978"/>
    <lineage>
        <taxon>Eukaryota</taxon>
        <taxon>Metazoa</taxon>
        <taxon>Spiralia</taxon>
        <taxon>Lophotrochozoa</taxon>
        <taxon>Mollusca</taxon>
        <taxon>Gastropoda</taxon>
        <taxon>Heterobranchia</taxon>
        <taxon>Euthyneura</taxon>
        <taxon>Panpulmonata</taxon>
        <taxon>Sacoglossa</taxon>
        <taxon>Placobranchoidea</taxon>
        <taxon>Plakobranchidae</taxon>
        <taxon>Elysia</taxon>
    </lineage>
</organism>
<keyword evidence="5" id="KW-1185">Reference proteome</keyword>
<sequence>MWCYRRLLKVPWAENKTNKEIIQMADVAQITNVNAVTCNADSKCVKTAYTTADCKSNKCECISNKYAQTIEGCVEKPVKPKVIVDPRHNAESFEGATVTVTCFSPIVGLAGLGPEYKWTVDGKAVTATTLTHTATMGKKDIKFKCALKLYGVESDMSDEFVVKFIKNGDTSTAKPKILVTPAELADGRTFTVLCIGYPFGLDSAGIKLTDEKDQAITKPTITFAASTMASKKFKCAFEKTGITFKSGVEQKYPKEIKTMESVDIYMGALPAPDIVASLPANAPTLTCFVTPVKDYLPATPKIEFSWSSTKSVTTQDWAIDKTAKSYVDVTCTATQGTTTKTSRKIKVTIDDNYIAKPTVKAYPPKPVKDSRVQLTCDTEEKDVQYSWTKDGTTIPGQHDHTIQYGALASSMTGGVFKCSISKHGFTVESAAAHTVTVETDIQKPAIAGPKTKEVGKKGELKLTCNSDSDVPTANKILSYTWAKNGNAIAKATKSVYTVKETKDGDAGKYTCTTAFKALPKKTSDEVKVQVIAAGVKCDDDDDCDGNEKSLTGKCDKQQKRCVCAKRYEAEGSECVSGVAQTVASVFFVLVAALVPRLM</sequence>
<name>A0AAV4JKL8_9GAST</name>
<dbReference type="Proteomes" id="UP000762676">
    <property type="component" value="Unassembled WGS sequence"/>
</dbReference>
<dbReference type="InterPro" id="IPR036179">
    <property type="entry name" value="Ig-like_dom_sf"/>
</dbReference>
<feature type="domain" description="Ig-like" evidence="3">
    <location>
        <begin position="357"/>
        <end position="438"/>
    </location>
</feature>
<dbReference type="InterPro" id="IPR013783">
    <property type="entry name" value="Ig-like_fold"/>
</dbReference>
<dbReference type="GO" id="GO:0006955">
    <property type="term" value="P:immune response"/>
    <property type="evidence" value="ECO:0007669"/>
    <property type="project" value="TreeGrafter"/>
</dbReference>
<comment type="caution">
    <text evidence="4">The sequence shown here is derived from an EMBL/GenBank/DDBJ whole genome shotgun (WGS) entry which is preliminary data.</text>
</comment>
<gene>
    <name evidence="4" type="ORF">ElyMa_003369100</name>
</gene>